<evidence type="ECO:0000256" key="4">
    <source>
        <dbReference type="ARBA" id="ARBA00022729"/>
    </source>
</evidence>
<name>A0A974PVU6_9RHOO</name>
<evidence type="ECO:0000256" key="7">
    <source>
        <dbReference type="RuleBase" id="RU364112"/>
    </source>
</evidence>
<evidence type="ECO:0000313" key="10">
    <source>
        <dbReference type="Proteomes" id="UP000663444"/>
    </source>
</evidence>
<comment type="similarity">
    <text evidence="1 7">Belongs to the CcmH/CycL/Ccl2/NrfF family.</text>
</comment>
<dbReference type="RefSeq" id="WP_238998881.1">
    <property type="nucleotide sequence ID" value="NZ_CP064781.1"/>
</dbReference>
<dbReference type="CDD" id="cd16378">
    <property type="entry name" value="CcmH_N"/>
    <property type="match status" value="1"/>
</dbReference>
<dbReference type="Proteomes" id="UP000663444">
    <property type="component" value="Chromosome"/>
</dbReference>
<evidence type="ECO:0000256" key="1">
    <source>
        <dbReference type="ARBA" id="ARBA00010342"/>
    </source>
</evidence>
<feature type="domain" description="CcmH/CycL/Ccl2/NrfF N-terminal" evidence="8">
    <location>
        <begin position="9"/>
        <end position="147"/>
    </location>
</feature>
<dbReference type="KEGG" id="ares:IWH25_11600"/>
<dbReference type="PANTHER" id="PTHR47870">
    <property type="entry name" value="CYTOCHROME C-TYPE BIOGENESIS PROTEIN CCMH"/>
    <property type="match status" value="1"/>
</dbReference>
<keyword evidence="2 7" id="KW-0349">Heme</keyword>
<evidence type="ECO:0000313" key="9">
    <source>
        <dbReference type="EMBL" id="QRJ62429.1"/>
    </source>
</evidence>
<feature type="transmembrane region" description="Helical" evidence="7">
    <location>
        <begin position="103"/>
        <end position="122"/>
    </location>
</feature>
<dbReference type="GO" id="GO:0005886">
    <property type="term" value="C:plasma membrane"/>
    <property type="evidence" value="ECO:0007669"/>
    <property type="project" value="TreeGrafter"/>
</dbReference>
<dbReference type="FunFam" id="1.10.8.640:FF:000001">
    <property type="entry name" value="Cytochrome c-type biogenesis protein"/>
    <property type="match status" value="1"/>
</dbReference>
<keyword evidence="7" id="KW-1133">Transmembrane helix</keyword>
<dbReference type="InterPro" id="IPR051263">
    <property type="entry name" value="C-type_cytochrome_biogenesis"/>
</dbReference>
<dbReference type="InterPro" id="IPR038297">
    <property type="entry name" value="CcmH/CycL/NrfF/Ccl2_sf"/>
</dbReference>
<comment type="function">
    <text evidence="7">Possible subunit of a heme lyase.</text>
</comment>
<protein>
    <recommendedName>
        <fullName evidence="7">Cytochrome c-type biogenesis protein</fullName>
    </recommendedName>
</protein>
<evidence type="ECO:0000256" key="3">
    <source>
        <dbReference type="ARBA" id="ARBA00022723"/>
    </source>
</evidence>
<dbReference type="GO" id="GO:0017004">
    <property type="term" value="P:cytochrome complex assembly"/>
    <property type="evidence" value="ECO:0007669"/>
    <property type="project" value="UniProtKB-KW"/>
</dbReference>
<evidence type="ECO:0000259" key="8">
    <source>
        <dbReference type="Pfam" id="PF03918"/>
    </source>
</evidence>
<keyword evidence="6 7" id="KW-0408">Iron</keyword>
<dbReference type="GO" id="GO:0046872">
    <property type="term" value="F:metal ion binding"/>
    <property type="evidence" value="ECO:0007669"/>
    <property type="project" value="UniProtKB-KW"/>
</dbReference>
<accession>A0A974PVU6</accession>
<sequence length="154" mass="16892">MRNWFAAIFLTLAAAGVGAAEAVPAAADPVLEARVQKLAEELRCLVCQNQNLADSHAELAIDLKNQVREMLKQGKSDKEIADYMVQRYGDFVLYRPPVKTTTLLLWGGPFVLFAGGLGVLFFNLRRRRNVGAAPLSQAEHAAALRLLEEKKEGA</sequence>
<gene>
    <name evidence="9" type="ORF">IWH25_11600</name>
</gene>
<keyword evidence="10" id="KW-1185">Reference proteome</keyword>
<reference evidence="9" key="1">
    <citation type="submission" date="2020-11" db="EMBL/GenBank/DDBJ databases">
        <title>Azospira restricta DSM 18626 genome sequence.</title>
        <authorList>
            <person name="Moe W.M."/>
        </authorList>
    </citation>
    <scope>NUCLEOTIDE SEQUENCE</scope>
    <source>
        <strain evidence="9">DSM 18626</strain>
    </source>
</reference>
<keyword evidence="7" id="KW-0472">Membrane</keyword>
<evidence type="ECO:0000256" key="6">
    <source>
        <dbReference type="ARBA" id="ARBA00023004"/>
    </source>
</evidence>
<keyword evidence="7" id="KW-0812">Transmembrane</keyword>
<feature type="signal peptide" evidence="7">
    <location>
        <begin position="1"/>
        <end position="19"/>
    </location>
</feature>
<evidence type="ECO:0000256" key="5">
    <source>
        <dbReference type="ARBA" id="ARBA00022748"/>
    </source>
</evidence>
<evidence type="ECO:0000256" key="2">
    <source>
        <dbReference type="ARBA" id="ARBA00022617"/>
    </source>
</evidence>
<proteinExistence type="inferred from homology"/>
<dbReference type="AlphaFoldDB" id="A0A974PVU6"/>
<dbReference type="PANTHER" id="PTHR47870:SF1">
    <property type="entry name" value="CYTOCHROME C-TYPE BIOGENESIS PROTEIN CCMH"/>
    <property type="match status" value="1"/>
</dbReference>
<dbReference type="Pfam" id="PF03918">
    <property type="entry name" value="CcmH"/>
    <property type="match status" value="1"/>
</dbReference>
<dbReference type="InterPro" id="IPR005616">
    <property type="entry name" value="CcmH/CycL/Ccl2/NrfF_N"/>
</dbReference>
<dbReference type="Gene3D" id="1.10.8.640">
    <property type="entry name" value="Cytochrome C biogenesis protein"/>
    <property type="match status" value="1"/>
</dbReference>
<feature type="chain" id="PRO_5038173287" description="Cytochrome c-type biogenesis protein" evidence="7">
    <location>
        <begin position="20"/>
        <end position="154"/>
    </location>
</feature>
<keyword evidence="4 7" id="KW-0732">Signal</keyword>
<keyword evidence="5" id="KW-0201">Cytochrome c-type biogenesis</keyword>
<dbReference type="EMBL" id="CP064781">
    <property type="protein sequence ID" value="QRJ62429.1"/>
    <property type="molecule type" value="Genomic_DNA"/>
</dbReference>
<keyword evidence="3 7" id="KW-0479">Metal-binding</keyword>
<organism evidence="9 10">
    <name type="scientific">Azospira restricta</name>
    <dbReference type="NCBI Taxonomy" id="404405"/>
    <lineage>
        <taxon>Bacteria</taxon>
        <taxon>Pseudomonadati</taxon>
        <taxon>Pseudomonadota</taxon>
        <taxon>Betaproteobacteria</taxon>
        <taxon>Rhodocyclales</taxon>
        <taxon>Rhodocyclaceae</taxon>
        <taxon>Azospira</taxon>
    </lineage>
</organism>